<dbReference type="Gene3D" id="3.30.310.200">
    <property type="match status" value="1"/>
</dbReference>
<evidence type="ECO:0000256" key="6">
    <source>
        <dbReference type="ARBA" id="ARBA00022840"/>
    </source>
</evidence>
<dbReference type="InterPro" id="IPR036388">
    <property type="entry name" value="WH-like_DNA-bd_sf"/>
</dbReference>
<reference evidence="11 12" key="1">
    <citation type="submission" date="2016-10" db="EMBL/GenBank/DDBJ databases">
        <authorList>
            <person name="de Groot N.N."/>
        </authorList>
    </citation>
    <scope>NUCLEOTIDE SEQUENCE [LARGE SCALE GENOMIC DNA]</scope>
    <source>
        <strain evidence="11">MBHS1</strain>
    </source>
</reference>
<dbReference type="InterPro" id="IPR057263">
    <property type="entry name" value="COR-B"/>
</dbReference>
<name>A0A1H6F975_9GAMM</name>
<keyword evidence="6" id="KW-0067">ATP-binding</keyword>
<dbReference type="GO" id="GO:0005524">
    <property type="term" value="F:ATP binding"/>
    <property type="evidence" value="ECO:0007669"/>
    <property type="project" value="UniProtKB-KW"/>
</dbReference>
<dbReference type="Pfam" id="PF08477">
    <property type="entry name" value="Roc"/>
    <property type="match status" value="1"/>
</dbReference>
<evidence type="ECO:0000313" key="12">
    <source>
        <dbReference type="Proteomes" id="UP000236724"/>
    </source>
</evidence>
<accession>A0A1H6F975</accession>
<evidence type="ECO:0000256" key="8">
    <source>
        <dbReference type="ARBA" id="ARBA00047899"/>
    </source>
</evidence>
<dbReference type="Pfam" id="PF25497">
    <property type="entry name" value="COR-B"/>
    <property type="match status" value="1"/>
</dbReference>
<evidence type="ECO:0000256" key="5">
    <source>
        <dbReference type="ARBA" id="ARBA00022777"/>
    </source>
</evidence>
<dbReference type="PANTHER" id="PTHR47679:SF2">
    <property type="entry name" value="C-TERMINAL OF ROC (COR) DOMAIN-CONTAINING PROTEIN"/>
    <property type="match status" value="1"/>
</dbReference>
<dbReference type="EC" id="2.7.11.1" evidence="1"/>
<keyword evidence="4" id="KW-0547">Nucleotide-binding</keyword>
<dbReference type="Proteomes" id="UP000236724">
    <property type="component" value="Unassembled WGS sequence"/>
</dbReference>
<keyword evidence="2" id="KW-0808">Transferase</keyword>
<dbReference type="Gene3D" id="3.40.50.300">
    <property type="entry name" value="P-loop containing nucleotide triphosphate hydrolases"/>
    <property type="match status" value="2"/>
</dbReference>
<dbReference type="PROSITE" id="PS51424">
    <property type="entry name" value="ROC"/>
    <property type="match status" value="1"/>
</dbReference>
<dbReference type="PRINTS" id="PR00449">
    <property type="entry name" value="RASTRNSFRMNG"/>
</dbReference>
<evidence type="ECO:0000256" key="2">
    <source>
        <dbReference type="ARBA" id="ARBA00022679"/>
    </source>
</evidence>
<evidence type="ECO:0000256" key="9">
    <source>
        <dbReference type="ARBA" id="ARBA00048679"/>
    </source>
</evidence>
<keyword evidence="3" id="KW-0677">Repeat</keyword>
<dbReference type="InterPro" id="IPR027417">
    <property type="entry name" value="P-loop_NTPase"/>
</dbReference>
<dbReference type="Pfam" id="PF16095">
    <property type="entry name" value="COR-A"/>
    <property type="match status" value="1"/>
</dbReference>
<evidence type="ECO:0000256" key="7">
    <source>
        <dbReference type="ARBA" id="ARBA00023134"/>
    </source>
</evidence>
<dbReference type="EMBL" id="FMSV02000395">
    <property type="protein sequence ID" value="SEH05859.1"/>
    <property type="molecule type" value="Genomic_DNA"/>
</dbReference>
<comment type="catalytic activity">
    <reaction evidence="8">
        <text>L-threonyl-[protein] + ATP = O-phospho-L-threonyl-[protein] + ADP + H(+)</text>
        <dbReference type="Rhea" id="RHEA:46608"/>
        <dbReference type="Rhea" id="RHEA-COMP:11060"/>
        <dbReference type="Rhea" id="RHEA-COMP:11605"/>
        <dbReference type="ChEBI" id="CHEBI:15378"/>
        <dbReference type="ChEBI" id="CHEBI:30013"/>
        <dbReference type="ChEBI" id="CHEBI:30616"/>
        <dbReference type="ChEBI" id="CHEBI:61977"/>
        <dbReference type="ChEBI" id="CHEBI:456216"/>
        <dbReference type="EC" id="2.7.11.1"/>
    </reaction>
</comment>
<comment type="catalytic activity">
    <reaction evidence="9">
        <text>L-seryl-[protein] + ATP = O-phospho-L-seryl-[protein] + ADP + H(+)</text>
        <dbReference type="Rhea" id="RHEA:17989"/>
        <dbReference type="Rhea" id="RHEA-COMP:9863"/>
        <dbReference type="Rhea" id="RHEA-COMP:11604"/>
        <dbReference type="ChEBI" id="CHEBI:15378"/>
        <dbReference type="ChEBI" id="CHEBI:29999"/>
        <dbReference type="ChEBI" id="CHEBI:30616"/>
        <dbReference type="ChEBI" id="CHEBI:83421"/>
        <dbReference type="ChEBI" id="CHEBI:456216"/>
        <dbReference type="EC" id="2.7.11.1"/>
    </reaction>
</comment>
<dbReference type="InterPro" id="IPR020859">
    <property type="entry name" value="ROC"/>
</dbReference>
<sequence length="880" mass="101722">MLQDCLLENEGSLIFLGFGGAGKTSVLRTITEGAVTKGVEEATSGIEIREWTFPNSDTRAQFWDFDGQVITHATHQFFLRSRCLYVLVLDGRSDPNANEQAEYWLEHVRAFGGDAPVLLVGNKADLMRINLDMHVLRNKYSNIVDFYPVSCVSYKDKYRIQFERFKRDFIAQLQVAGTHQIQLPKSHFAVLETVRKHSAKQAFLPKNTFEALCLQQGIPEQEHSGLLKVLDNLGFIIHFSNMPWLDSYLINPHWLIHAIYALLHSEQAHRQQGRLDAQTIIDILNPRVLHSNLGHELRYTPKHVRFILEAMVQFEIAFLLNDKAHSVLIPELLPSDIKLVSDFDEYDAAIIDFDFNSFLPRHVLSNFIVHHHKEIFDNIVWRNGVWLRSLNLHAEALIQTDYSQRRLSIWVRGSDAGQYFSVLHEDILHILARMPDLAFEEYLFLSEKARIQTSQKPLSDKSKARASYRDLLAIQAAGDDHFVCQFGTYDLNELLKIVSTDKPYELQSVNPYVAGEGLGNDRTFVGRGELLRKLQALWKKSNSVKPVTLLIGLNRIGTTSLINKIQRDGLEDCKLWPVKIDLQGCSSAYDFWRDVTRGMVKYLKTSAPKLSASNPFADFKDFLYKHPPHDNWRFLLMLDEPECLWTHRIFDVDVTTHLRTLMEGVQYPVLVLFSVNHPFKNLVRKYNLTLFNTAHTFAVSYMTESESNEVLERPAREILEYTPQALAEAYRLTHGHPFLLQILGSIIIEQFDYAVLEEKPRSIYVSLHDMQMAAEDLVKRRNIGCQVYWNQASIEVKQIYSILAWGLNEQKHTLDIAEIKKLLHKHRIDMSHNVLFQHLENLVEQGLLENTGGLTYHFSIPLFHRWLAWRWPPEKMLRMA</sequence>
<evidence type="ECO:0000256" key="4">
    <source>
        <dbReference type="ARBA" id="ARBA00022741"/>
    </source>
</evidence>
<feature type="domain" description="Roc" evidence="10">
    <location>
        <begin position="4"/>
        <end position="197"/>
    </location>
</feature>
<evidence type="ECO:0000313" key="11">
    <source>
        <dbReference type="EMBL" id="SEH05859.1"/>
    </source>
</evidence>
<dbReference type="Gene3D" id="1.10.10.2200">
    <property type="match status" value="1"/>
</dbReference>
<dbReference type="RefSeq" id="WP_177428378.1">
    <property type="nucleotide sequence ID" value="NZ_FMSV02000395.1"/>
</dbReference>
<proteinExistence type="predicted"/>
<dbReference type="GO" id="GO:0016301">
    <property type="term" value="F:kinase activity"/>
    <property type="evidence" value="ECO:0007669"/>
    <property type="project" value="UniProtKB-KW"/>
</dbReference>
<gene>
    <name evidence="11" type="ORF">MBHS_01714</name>
</gene>
<dbReference type="InterPro" id="IPR032171">
    <property type="entry name" value="COR-A"/>
</dbReference>
<evidence type="ECO:0000259" key="10">
    <source>
        <dbReference type="PROSITE" id="PS51424"/>
    </source>
</evidence>
<dbReference type="AlphaFoldDB" id="A0A1H6F975"/>
<keyword evidence="7" id="KW-0342">GTP-binding</keyword>
<evidence type="ECO:0000256" key="1">
    <source>
        <dbReference type="ARBA" id="ARBA00012513"/>
    </source>
</evidence>
<evidence type="ECO:0000256" key="3">
    <source>
        <dbReference type="ARBA" id="ARBA00022737"/>
    </source>
</evidence>
<protein>
    <recommendedName>
        <fullName evidence="1">non-specific serine/threonine protein kinase</fullName>
        <ecNumber evidence="1">2.7.11.1</ecNumber>
    </recommendedName>
</protein>
<organism evidence="11 12">
    <name type="scientific">Candidatus Venteria ishoeyi</name>
    <dbReference type="NCBI Taxonomy" id="1899563"/>
    <lineage>
        <taxon>Bacteria</taxon>
        <taxon>Pseudomonadati</taxon>
        <taxon>Pseudomonadota</taxon>
        <taxon>Gammaproteobacteria</taxon>
        <taxon>Thiotrichales</taxon>
        <taxon>Thiotrichaceae</taxon>
        <taxon>Venteria</taxon>
    </lineage>
</organism>
<dbReference type="Gene3D" id="1.10.10.10">
    <property type="entry name" value="Winged helix-like DNA-binding domain superfamily/Winged helix DNA-binding domain"/>
    <property type="match status" value="1"/>
</dbReference>
<dbReference type="PANTHER" id="PTHR47679">
    <property type="entry name" value="PROTEIN TORNADO 1"/>
    <property type="match status" value="1"/>
</dbReference>
<keyword evidence="12" id="KW-1185">Reference proteome</keyword>
<keyword evidence="5" id="KW-0418">Kinase</keyword>
<dbReference type="SUPFAM" id="SSF52540">
    <property type="entry name" value="P-loop containing nucleoside triphosphate hydrolases"/>
    <property type="match status" value="2"/>
</dbReference>